<dbReference type="SMART" id="SM00847">
    <property type="entry name" value="HA2"/>
    <property type="match status" value="1"/>
</dbReference>
<evidence type="ECO:0000256" key="6">
    <source>
        <dbReference type="ARBA" id="ARBA00022806"/>
    </source>
</evidence>
<keyword evidence="6" id="KW-0347">Helicase</keyword>
<dbReference type="GO" id="GO:0003723">
    <property type="term" value="F:RNA binding"/>
    <property type="evidence" value="ECO:0007669"/>
    <property type="project" value="TreeGrafter"/>
</dbReference>
<comment type="catalytic activity">
    <reaction evidence="10">
        <text>ATP + H2O = ADP + phosphate + H(+)</text>
        <dbReference type="Rhea" id="RHEA:13065"/>
        <dbReference type="ChEBI" id="CHEBI:15377"/>
        <dbReference type="ChEBI" id="CHEBI:15378"/>
        <dbReference type="ChEBI" id="CHEBI:30616"/>
        <dbReference type="ChEBI" id="CHEBI:43474"/>
        <dbReference type="ChEBI" id="CHEBI:456216"/>
        <dbReference type="EC" id="3.6.4.13"/>
    </reaction>
</comment>
<dbReference type="CDD" id="cd17971">
    <property type="entry name" value="DEXHc_DHX8"/>
    <property type="match status" value="1"/>
</dbReference>
<evidence type="ECO:0000256" key="1">
    <source>
        <dbReference type="ARBA" id="ARBA00004123"/>
    </source>
</evidence>
<dbReference type="SMART" id="SM00490">
    <property type="entry name" value="HELICc"/>
    <property type="match status" value="1"/>
</dbReference>
<keyword evidence="7" id="KW-0067">ATP-binding</keyword>
<dbReference type="PROSITE" id="PS51194">
    <property type="entry name" value="HELICASE_CTER"/>
    <property type="match status" value="1"/>
</dbReference>
<comment type="subcellular location">
    <subcellularLocation>
        <location evidence="1">Nucleus</location>
    </subcellularLocation>
</comment>
<dbReference type="Proteomes" id="UP000887567">
    <property type="component" value="Unplaced"/>
</dbReference>
<feature type="compositionally biased region" description="Basic residues" evidence="12">
    <location>
        <begin position="187"/>
        <end position="198"/>
    </location>
</feature>
<dbReference type="EnsemblMetazoa" id="XM_021040487.2">
    <property type="protein sequence ID" value="XP_020896146.1"/>
    <property type="gene ID" value="LOC110235061"/>
</dbReference>
<evidence type="ECO:0000256" key="3">
    <source>
        <dbReference type="ARBA" id="ARBA00022664"/>
    </source>
</evidence>
<dbReference type="InterPro" id="IPR007502">
    <property type="entry name" value="Helicase-assoc_dom"/>
</dbReference>
<evidence type="ECO:0000256" key="9">
    <source>
        <dbReference type="ARBA" id="ARBA00023242"/>
    </source>
</evidence>
<dbReference type="PANTHER" id="PTHR18934:SF85">
    <property type="entry name" value="ATP-DEPENDENT RNA HELICASE DHX8"/>
    <property type="match status" value="1"/>
</dbReference>
<dbReference type="PROSITE" id="PS00690">
    <property type="entry name" value="DEAH_ATP_HELICASE"/>
    <property type="match status" value="1"/>
</dbReference>
<keyword evidence="9" id="KW-0539">Nucleus</keyword>
<dbReference type="InterPro" id="IPR003029">
    <property type="entry name" value="S1_domain"/>
</dbReference>
<evidence type="ECO:0000256" key="11">
    <source>
        <dbReference type="ARBA" id="ARBA00060756"/>
    </source>
</evidence>
<dbReference type="InterPro" id="IPR044762">
    <property type="entry name" value="DHX8/Prp22_DEXHc"/>
</dbReference>
<dbReference type="InterPro" id="IPR049621">
    <property type="entry name" value="S1_DHX8_helicase"/>
</dbReference>
<dbReference type="PANTHER" id="PTHR18934">
    <property type="entry name" value="ATP-DEPENDENT RNA HELICASE"/>
    <property type="match status" value="1"/>
</dbReference>
<evidence type="ECO:0000259" key="15">
    <source>
        <dbReference type="PROSITE" id="PS51194"/>
    </source>
</evidence>
<dbReference type="Pfam" id="PF00271">
    <property type="entry name" value="Helicase_C"/>
    <property type="match status" value="1"/>
</dbReference>
<evidence type="ECO:0000256" key="2">
    <source>
        <dbReference type="ARBA" id="ARBA00012552"/>
    </source>
</evidence>
<evidence type="ECO:0000313" key="17">
    <source>
        <dbReference type="Proteomes" id="UP000887567"/>
    </source>
</evidence>
<dbReference type="InterPro" id="IPR002464">
    <property type="entry name" value="DNA/RNA_helicase_DEAH_CS"/>
</dbReference>
<dbReference type="Gene3D" id="2.40.50.140">
    <property type="entry name" value="Nucleic acid-binding proteins"/>
    <property type="match status" value="1"/>
</dbReference>
<protein>
    <recommendedName>
        <fullName evidence="2">RNA helicase</fullName>
        <ecNumber evidence="2">3.6.4.13</ecNumber>
    </recommendedName>
</protein>
<dbReference type="SMART" id="SM00487">
    <property type="entry name" value="DEXDc"/>
    <property type="match status" value="1"/>
</dbReference>
<evidence type="ECO:0000259" key="13">
    <source>
        <dbReference type="PROSITE" id="PS50126"/>
    </source>
</evidence>
<dbReference type="Pfam" id="PF07717">
    <property type="entry name" value="OB_NTP_bind"/>
    <property type="match status" value="1"/>
</dbReference>
<feature type="region of interest" description="Disordered" evidence="12">
    <location>
        <begin position="338"/>
        <end position="370"/>
    </location>
</feature>
<evidence type="ECO:0000313" key="16">
    <source>
        <dbReference type="EnsemblMetazoa" id="XP_020896146.1"/>
    </source>
</evidence>
<dbReference type="OMA" id="MKEVDQV"/>
<dbReference type="SMART" id="SM00316">
    <property type="entry name" value="S1"/>
    <property type="match status" value="1"/>
</dbReference>
<dbReference type="FunFam" id="2.40.50.140:FF:000061">
    <property type="entry name" value="ATP-dependent RNA helicase DHX8"/>
    <property type="match status" value="1"/>
</dbReference>
<dbReference type="Pfam" id="PF00270">
    <property type="entry name" value="DEAD"/>
    <property type="match status" value="1"/>
</dbReference>
<feature type="domain" description="S1 motif" evidence="13">
    <location>
        <begin position="264"/>
        <end position="335"/>
    </location>
</feature>
<comment type="similarity">
    <text evidence="11">Belongs to the DEAD box helicase family. DEAH subfamily. DDX8/PRP22 sub-subfamily.</text>
</comment>
<dbReference type="SUPFAM" id="SSF50249">
    <property type="entry name" value="Nucleic acid-binding proteins"/>
    <property type="match status" value="1"/>
</dbReference>
<dbReference type="InterPro" id="IPR014001">
    <property type="entry name" value="Helicase_ATP-bd"/>
</dbReference>
<keyword evidence="8" id="KW-0508">mRNA splicing</keyword>
<sequence length="1219" mass="138432">MDELQQLEQISLVSKVCTELDNHLGIDDKVLAEFIIMLGEKSADVNEFKENLAKNGAEFPDSFAANLLRLIEKMRPKQIKAEPGSSKVENNDDFPTNPEVQKRKKLFPGLSLPDKEIKEEKEKISKEDEEIASAAFDELEALLPKASTSQSSDPDSDSKKYRNRSRSRSRSKSREKERKYRDDKSSRSRHRSRSRSRSPARERRRDRDKDNRRRRSTSRDRHERYSDRDRHRDRDRDRDRDRGRSSRHGTSYVEQAPPATPVANQIYGGKVTSLMPFGCFVQLEGLRGRHEGLVHVSELRREGRVANVSDVVHRGLHVKVKVKSMAGNKISLSMKDVDQDTGEDLNPTKTKTGGRETSNMFSNPDRPVGIPVVPTYDEEDAKLKRKVQRISSPEKWEIKQLISAGVLDKADYPDFDEETGVLPKEDEGSDEDVEIELVDEEPSFLRGQTKLSVSMSPVKIVKNPDGSLQRAAMTQTALAKERRELKQAQREAQADSVPKDLGKLWVDPMPENSNDRPYFAQDMKGINLAANQDLPEWKKASFGGNKASFGKRSTLTILEQRQGLPIYKLRDELIKAIHSNQVLVVIGETGSGKTTQITQYIAEHGFLASGKLACTQPRRVAAMSVAKRVSEEYGCRLGQEVGYTIRFEDCTSPETKIKYMTDGMLLRECLIDSELKQYSVVMLDEAHERTIYTDVLFGLLKKAVKKRPDMKLIVTSATLDAVKFSTYFFEAPIFTIPGRTFPVEILYTKEAESDYLDAALITVMQIHLTEPPGDILVFLTGQEEIDTACEILYERCKSLGPDVPELIILPVYSALPSEMQTRIFDPAPPGSRKCVIATNIAETSLTIDGIYYVVDPGFVKQKVYNSKSGIDALVVTPISQAQGKQRSGRAGRTGPGKCYRLYTERAYRDEMLPTAVPEIQRTNLASTILQLKAMGINDLLAFDFMDSPPLETMVAAMEQLHSLSALDDEGLLTRLGRRMAEFPLEPQLSKMLIQSVHLGCSDEALTIVSMLSVQNVFYRPKDKQAMADQKKAKFHQAEGDHLTLLAVYNSWKNNKFSNAWCFENFVQARSLRRAQDIRKQLLGLMDRHKLDVVSCGKNTARIQKTITSGFFRNAARKDPQEGYRTVVDNTVVYIHPSSALFNRQPEWVVYHELVLTTKEYMREVTTIDPKWLCEFAPSFFKVGDPTKLSKRKRHERLEPLYNRYEEPNAWRISRAFRRR</sequence>
<dbReference type="Gene3D" id="3.40.50.300">
    <property type="entry name" value="P-loop containing nucleotide triphosphate hydrolases"/>
    <property type="match status" value="2"/>
</dbReference>
<dbReference type="InterPro" id="IPR012340">
    <property type="entry name" value="NA-bd_OB-fold"/>
</dbReference>
<proteinExistence type="inferred from homology"/>
<organism evidence="16 17">
    <name type="scientific">Exaiptasia diaphana</name>
    <name type="common">Tropical sea anemone</name>
    <name type="synonym">Aiptasia pulchella</name>
    <dbReference type="NCBI Taxonomy" id="2652724"/>
    <lineage>
        <taxon>Eukaryota</taxon>
        <taxon>Metazoa</taxon>
        <taxon>Cnidaria</taxon>
        <taxon>Anthozoa</taxon>
        <taxon>Hexacorallia</taxon>
        <taxon>Actiniaria</taxon>
        <taxon>Aiptasiidae</taxon>
        <taxon>Exaiptasia</taxon>
    </lineage>
</organism>
<dbReference type="FunFam" id="3.40.50.300:FF:000101">
    <property type="entry name" value="Pre-mRNA-splicing factor ATP-dependent RNA helicase"/>
    <property type="match status" value="1"/>
</dbReference>
<dbReference type="InterPro" id="IPR001650">
    <property type="entry name" value="Helicase_C-like"/>
</dbReference>
<dbReference type="Pfam" id="PF21010">
    <property type="entry name" value="HA2_C"/>
    <property type="match status" value="1"/>
</dbReference>
<dbReference type="SUPFAM" id="SSF52540">
    <property type="entry name" value="P-loop containing nucleoside triphosphate hydrolases"/>
    <property type="match status" value="1"/>
</dbReference>
<keyword evidence="5" id="KW-0378">Hydrolase</keyword>
<dbReference type="GO" id="GO:0016787">
    <property type="term" value="F:hydrolase activity"/>
    <property type="evidence" value="ECO:0007669"/>
    <property type="project" value="UniProtKB-KW"/>
</dbReference>
<evidence type="ECO:0000256" key="7">
    <source>
        <dbReference type="ARBA" id="ARBA00022840"/>
    </source>
</evidence>
<name>A0A913WYN3_EXADI</name>
<feature type="compositionally biased region" description="Basic and acidic residues" evidence="12">
    <location>
        <begin position="199"/>
        <end position="244"/>
    </location>
</feature>
<keyword evidence="17" id="KW-1185">Reference proteome</keyword>
<dbReference type="FunFam" id="1.20.120.1080:FF:000001">
    <property type="entry name" value="Pre-mRNA-splicing factor ATP-dependent RNA helicase"/>
    <property type="match status" value="1"/>
</dbReference>
<dbReference type="FunFam" id="3.40.50.300:FF:000191">
    <property type="entry name" value="Pre-mRNA-splicing factor ATP-dependent RNA helicase"/>
    <property type="match status" value="1"/>
</dbReference>
<evidence type="ECO:0000256" key="5">
    <source>
        <dbReference type="ARBA" id="ARBA00022801"/>
    </source>
</evidence>
<feature type="compositionally biased region" description="Polar residues" evidence="12">
    <location>
        <begin position="347"/>
        <end position="362"/>
    </location>
</feature>
<feature type="compositionally biased region" description="Basic and acidic residues" evidence="12">
    <location>
        <begin position="172"/>
        <end position="186"/>
    </location>
</feature>
<dbReference type="Pfam" id="PF00575">
    <property type="entry name" value="S1"/>
    <property type="match status" value="1"/>
</dbReference>
<dbReference type="InterPro" id="IPR011545">
    <property type="entry name" value="DEAD/DEAH_box_helicase_dom"/>
</dbReference>
<keyword evidence="4" id="KW-0547">Nucleotide-binding</keyword>
<dbReference type="RefSeq" id="XP_020896146.1">
    <property type="nucleotide sequence ID" value="XM_021040487.2"/>
</dbReference>
<dbReference type="GO" id="GO:0071013">
    <property type="term" value="C:catalytic step 2 spliceosome"/>
    <property type="evidence" value="ECO:0007669"/>
    <property type="project" value="TreeGrafter"/>
</dbReference>
<feature type="region of interest" description="Disordered" evidence="12">
    <location>
        <begin position="78"/>
        <end position="259"/>
    </location>
</feature>
<dbReference type="Pfam" id="PF04408">
    <property type="entry name" value="WHD_HA2"/>
    <property type="match status" value="1"/>
</dbReference>
<dbReference type="OrthoDB" id="10253254at2759"/>
<keyword evidence="3" id="KW-0507">mRNA processing</keyword>
<evidence type="ECO:0000256" key="10">
    <source>
        <dbReference type="ARBA" id="ARBA00047984"/>
    </source>
</evidence>
<reference evidence="16" key="1">
    <citation type="submission" date="2022-11" db="UniProtKB">
        <authorList>
            <consortium name="EnsemblMetazoa"/>
        </authorList>
    </citation>
    <scope>IDENTIFICATION</scope>
</reference>
<feature type="compositionally biased region" description="Basic and acidic residues" evidence="12">
    <location>
        <begin position="113"/>
        <end position="126"/>
    </location>
</feature>
<feature type="domain" description="Helicase ATP-binding" evidence="14">
    <location>
        <begin position="574"/>
        <end position="737"/>
    </location>
</feature>
<evidence type="ECO:0000259" key="14">
    <source>
        <dbReference type="PROSITE" id="PS51192"/>
    </source>
</evidence>
<dbReference type="InterPro" id="IPR011709">
    <property type="entry name" value="DEAD-box_helicase_OB_fold"/>
</dbReference>
<dbReference type="GO" id="GO:0000390">
    <property type="term" value="P:spliceosomal complex disassembly"/>
    <property type="evidence" value="ECO:0007669"/>
    <property type="project" value="TreeGrafter"/>
</dbReference>
<dbReference type="InterPro" id="IPR027417">
    <property type="entry name" value="P-loop_NTPase"/>
</dbReference>
<dbReference type="KEGG" id="epa:110235061"/>
<dbReference type="AlphaFoldDB" id="A0A913WYN3"/>
<dbReference type="EC" id="3.6.4.13" evidence="2"/>
<dbReference type="GeneID" id="110235061"/>
<dbReference type="CDD" id="cd05684">
    <property type="entry name" value="S1_DHX8_helicase"/>
    <property type="match status" value="1"/>
</dbReference>
<dbReference type="InterPro" id="IPR048333">
    <property type="entry name" value="HA2_WH"/>
</dbReference>
<dbReference type="GO" id="GO:0003724">
    <property type="term" value="F:RNA helicase activity"/>
    <property type="evidence" value="ECO:0007669"/>
    <property type="project" value="UniProtKB-EC"/>
</dbReference>
<evidence type="ECO:0000256" key="8">
    <source>
        <dbReference type="ARBA" id="ARBA00023187"/>
    </source>
</evidence>
<dbReference type="InterPro" id="IPR049588">
    <property type="entry name" value="DHX8_GH2-like"/>
</dbReference>
<evidence type="ECO:0000256" key="4">
    <source>
        <dbReference type="ARBA" id="ARBA00022741"/>
    </source>
</evidence>
<dbReference type="CDD" id="cd18791">
    <property type="entry name" value="SF2_C_RHA"/>
    <property type="match status" value="1"/>
</dbReference>
<evidence type="ECO:0000256" key="12">
    <source>
        <dbReference type="SAM" id="MobiDB-lite"/>
    </source>
</evidence>
<feature type="compositionally biased region" description="Basic residues" evidence="12">
    <location>
        <begin position="161"/>
        <end position="171"/>
    </location>
</feature>
<dbReference type="PROSITE" id="PS50126">
    <property type="entry name" value="S1"/>
    <property type="match status" value="1"/>
</dbReference>
<dbReference type="PROSITE" id="PS51192">
    <property type="entry name" value="HELICASE_ATP_BIND_1"/>
    <property type="match status" value="1"/>
</dbReference>
<feature type="domain" description="Helicase C-terminal" evidence="15">
    <location>
        <begin position="755"/>
        <end position="935"/>
    </location>
</feature>
<dbReference type="CDD" id="cd21691">
    <property type="entry name" value="GH2-like_DHX8"/>
    <property type="match status" value="1"/>
</dbReference>
<accession>A0A913WYN3</accession>
<dbReference type="GO" id="GO:0005524">
    <property type="term" value="F:ATP binding"/>
    <property type="evidence" value="ECO:0007669"/>
    <property type="project" value="UniProtKB-KW"/>
</dbReference>
<dbReference type="Gene3D" id="1.20.120.1080">
    <property type="match status" value="1"/>
</dbReference>